<dbReference type="Proteomes" id="UP000247810">
    <property type="component" value="Unassembled WGS sequence"/>
</dbReference>
<evidence type="ECO:0000313" key="2">
    <source>
        <dbReference type="EMBL" id="PYH95729.1"/>
    </source>
</evidence>
<dbReference type="VEuPathDB" id="FungiDB:BO71DRAFT_428835"/>
<dbReference type="EMBL" id="KZ825849">
    <property type="protein sequence ID" value="PYH95729.1"/>
    <property type="molecule type" value="Genomic_DNA"/>
</dbReference>
<keyword evidence="3" id="KW-1185">Reference proteome</keyword>
<name>A0A319DEA7_9EURO</name>
<feature type="compositionally biased region" description="Basic and acidic residues" evidence="1">
    <location>
        <begin position="8"/>
        <end position="18"/>
    </location>
</feature>
<reference evidence="2 3" key="1">
    <citation type="submission" date="2018-02" db="EMBL/GenBank/DDBJ databases">
        <title>The genomes of Aspergillus section Nigri reveals drivers in fungal speciation.</title>
        <authorList>
            <consortium name="DOE Joint Genome Institute"/>
            <person name="Vesth T.C."/>
            <person name="Nybo J."/>
            <person name="Theobald S."/>
            <person name="Brandl J."/>
            <person name="Frisvad J.C."/>
            <person name="Nielsen K.F."/>
            <person name="Lyhne E.K."/>
            <person name="Kogle M.E."/>
            <person name="Kuo A."/>
            <person name="Riley R."/>
            <person name="Clum A."/>
            <person name="Nolan M."/>
            <person name="Lipzen A."/>
            <person name="Salamov A."/>
            <person name="Henrissat B."/>
            <person name="Wiebenga A."/>
            <person name="De vries R.P."/>
            <person name="Grigoriev I.V."/>
            <person name="Mortensen U.H."/>
            <person name="Andersen M.R."/>
            <person name="Baker S.E."/>
        </authorList>
    </citation>
    <scope>NUCLEOTIDE SEQUENCE [LARGE SCALE GENOMIC DNA]</scope>
    <source>
        <strain evidence="2 3">CBS 707.79</strain>
    </source>
</reference>
<gene>
    <name evidence="2" type="ORF">BO71DRAFT_428835</name>
</gene>
<evidence type="ECO:0000313" key="3">
    <source>
        <dbReference type="Proteomes" id="UP000247810"/>
    </source>
</evidence>
<accession>A0A319DEA7</accession>
<evidence type="ECO:0000256" key="1">
    <source>
        <dbReference type="SAM" id="MobiDB-lite"/>
    </source>
</evidence>
<protein>
    <submittedName>
        <fullName evidence="2">Uncharacterized protein</fullName>
    </submittedName>
</protein>
<organism evidence="2 3">
    <name type="scientific">Aspergillus ellipticus CBS 707.79</name>
    <dbReference type="NCBI Taxonomy" id="1448320"/>
    <lineage>
        <taxon>Eukaryota</taxon>
        <taxon>Fungi</taxon>
        <taxon>Dikarya</taxon>
        <taxon>Ascomycota</taxon>
        <taxon>Pezizomycotina</taxon>
        <taxon>Eurotiomycetes</taxon>
        <taxon>Eurotiomycetidae</taxon>
        <taxon>Eurotiales</taxon>
        <taxon>Aspergillaceae</taxon>
        <taxon>Aspergillus</taxon>
        <taxon>Aspergillus subgen. Circumdati</taxon>
    </lineage>
</organism>
<feature type="region of interest" description="Disordered" evidence="1">
    <location>
        <begin position="1"/>
        <end position="21"/>
    </location>
</feature>
<dbReference type="AlphaFoldDB" id="A0A319DEA7"/>
<sequence>MHAHLRRPRCDSFTEKGHPGATTCSSPHLMGSVLISSRARTGLATLQVGPSRTLEPPNVEVVQSEDIPIVNIERVHSSLADTRLRYIRPRFNGRTGMRCVQWHFLYQDLQLVFLIVSRILIVPLDSIVHASTIIPSLSIAPSLEGLCITYRKPREQRSFPPFPID</sequence>
<proteinExistence type="predicted"/>